<keyword evidence="3" id="KW-0862">Zinc</keyword>
<dbReference type="EMBL" id="JAEPRE010000038">
    <property type="protein sequence ID" value="KAG2235135.1"/>
    <property type="molecule type" value="Genomic_DNA"/>
</dbReference>
<feature type="domain" description="GATA-type" evidence="5">
    <location>
        <begin position="440"/>
        <end position="475"/>
    </location>
</feature>
<evidence type="ECO:0000259" key="5">
    <source>
        <dbReference type="PROSITE" id="PS50114"/>
    </source>
</evidence>
<keyword evidence="1" id="KW-0479">Metal-binding</keyword>
<dbReference type="Gene3D" id="3.30.50.10">
    <property type="entry name" value="Erythroid Transcription Factor GATA-1, subunit A"/>
    <property type="match status" value="1"/>
</dbReference>
<dbReference type="SUPFAM" id="SSF57716">
    <property type="entry name" value="Glucocorticoid receptor-like (DNA-binding domain)"/>
    <property type="match status" value="1"/>
</dbReference>
<keyword evidence="7" id="KW-1185">Reference proteome</keyword>
<gene>
    <name evidence="6" type="ORF">INT48_006516</name>
</gene>
<evidence type="ECO:0000313" key="6">
    <source>
        <dbReference type="EMBL" id="KAG2235135.1"/>
    </source>
</evidence>
<evidence type="ECO:0000256" key="4">
    <source>
        <dbReference type="PROSITE-ProRule" id="PRU00094"/>
    </source>
</evidence>
<name>A0A8H7SRW0_9FUNG</name>
<proteinExistence type="predicted"/>
<dbReference type="PROSITE" id="PS50114">
    <property type="entry name" value="GATA_ZN_FINGER_2"/>
    <property type="match status" value="1"/>
</dbReference>
<dbReference type="CDD" id="cd00202">
    <property type="entry name" value="ZnF_GATA"/>
    <property type="match status" value="1"/>
</dbReference>
<dbReference type="GO" id="GO:0006355">
    <property type="term" value="P:regulation of DNA-templated transcription"/>
    <property type="evidence" value="ECO:0007669"/>
    <property type="project" value="InterPro"/>
</dbReference>
<dbReference type="PANTHER" id="PTHR45658">
    <property type="entry name" value="GATA TRANSCRIPTION FACTOR"/>
    <property type="match status" value="1"/>
</dbReference>
<organism evidence="6 7">
    <name type="scientific">Thamnidium elegans</name>
    <dbReference type="NCBI Taxonomy" id="101142"/>
    <lineage>
        <taxon>Eukaryota</taxon>
        <taxon>Fungi</taxon>
        <taxon>Fungi incertae sedis</taxon>
        <taxon>Mucoromycota</taxon>
        <taxon>Mucoromycotina</taxon>
        <taxon>Mucoromycetes</taxon>
        <taxon>Mucorales</taxon>
        <taxon>Mucorineae</taxon>
        <taxon>Mucoraceae</taxon>
        <taxon>Thamnidium</taxon>
    </lineage>
</organism>
<keyword evidence="2 4" id="KW-0863">Zinc-finger</keyword>
<dbReference type="GO" id="GO:0008270">
    <property type="term" value="F:zinc ion binding"/>
    <property type="evidence" value="ECO:0007669"/>
    <property type="project" value="UniProtKB-KW"/>
</dbReference>
<evidence type="ECO:0000256" key="1">
    <source>
        <dbReference type="ARBA" id="ARBA00022723"/>
    </source>
</evidence>
<accession>A0A8H7SRW0</accession>
<dbReference type="Proteomes" id="UP000613177">
    <property type="component" value="Unassembled WGS sequence"/>
</dbReference>
<protein>
    <recommendedName>
        <fullName evidence="5">GATA-type domain-containing protein</fullName>
    </recommendedName>
</protein>
<dbReference type="InterPro" id="IPR013088">
    <property type="entry name" value="Znf_NHR/GATA"/>
</dbReference>
<evidence type="ECO:0000256" key="2">
    <source>
        <dbReference type="ARBA" id="ARBA00022771"/>
    </source>
</evidence>
<dbReference type="AlphaFoldDB" id="A0A8H7SRW0"/>
<dbReference type="InterPro" id="IPR000679">
    <property type="entry name" value="Znf_GATA"/>
</dbReference>
<dbReference type="GO" id="GO:0043565">
    <property type="term" value="F:sequence-specific DNA binding"/>
    <property type="evidence" value="ECO:0007669"/>
    <property type="project" value="InterPro"/>
</dbReference>
<comment type="caution">
    <text evidence="6">The sequence shown here is derived from an EMBL/GenBank/DDBJ whole genome shotgun (WGS) entry which is preliminary data.</text>
</comment>
<dbReference type="SMART" id="SM00401">
    <property type="entry name" value="ZnF_GATA"/>
    <property type="match status" value="1"/>
</dbReference>
<dbReference type="InterPro" id="IPR051140">
    <property type="entry name" value="GATA_TF"/>
</dbReference>
<evidence type="ECO:0000256" key="3">
    <source>
        <dbReference type="ARBA" id="ARBA00022833"/>
    </source>
</evidence>
<dbReference type="Pfam" id="PF00320">
    <property type="entry name" value="GATA"/>
    <property type="match status" value="1"/>
</dbReference>
<evidence type="ECO:0000313" key="7">
    <source>
        <dbReference type="Proteomes" id="UP000613177"/>
    </source>
</evidence>
<reference evidence="6" key="1">
    <citation type="submission" date="2021-01" db="EMBL/GenBank/DDBJ databases">
        <title>Metabolic potential, ecology and presence of endohyphal bacteria is reflected in genomic diversity of Mucoromycotina.</title>
        <authorList>
            <person name="Muszewska A."/>
            <person name="Okrasinska A."/>
            <person name="Steczkiewicz K."/>
            <person name="Drgas O."/>
            <person name="Orlowska M."/>
            <person name="Perlinska-Lenart U."/>
            <person name="Aleksandrzak-Piekarczyk T."/>
            <person name="Szatraj K."/>
            <person name="Zielenkiewicz U."/>
            <person name="Pilsyk S."/>
            <person name="Malc E."/>
            <person name="Mieczkowski P."/>
            <person name="Kruszewska J.S."/>
            <person name="Biernat P."/>
            <person name="Pawlowska J."/>
        </authorList>
    </citation>
    <scope>NUCLEOTIDE SEQUENCE</scope>
    <source>
        <strain evidence="6">WA0000018081</strain>
    </source>
</reference>
<sequence>MSINSSCFWSLLSLDNLKFIYIPEPVANINISGTFVKEILLDHSLYEFIHPNEIELAKHDLSSFLKVKTLAGSVTRYTLYFSYFLKNKKDSFVHVYIRCRLQSFDYIVKSLSSLQKCSSDTQSGYFKSDNTTSSTTQKNDIWKIIDLVIYTATDNTVLAFFHNTDFEPYYRDNERIGPSQLGCCRGRNNFTQEDAMQLIKILKKGRLEETSQDTIAFPMRIFQIVDQHKGTILFIWPPPFTKKGINVLDQIQSIAKKMILKKFKNSSFEKGDQDEIICTRHYYASDTIDFLNEPHLFQRILVPYGTIIFESFHVSSVKLTVASPLYQHYYINHDVNVSNFDTQSPTKCEYITNNNFEYIRKDSQSHSNQQYRLPTINVPPHRPTLPKCDTFPKYKFQYEEFDQPPLPKPSEGSSIEKKRRTLLNQRHELLNSTTNMRQDSGSVKTCARCRTNNSPEWRRGPDGHKTLCNACGLRYSRFRSKQWRTPTNTTTK</sequence>